<accession>A0AB37LV43</accession>
<comment type="caution">
    <text evidence="1">The sequence shown here is derived from an EMBL/GenBank/DDBJ whole genome shotgun (WGS) entry which is preliminary data.</text>
</comment>
<dbReference type="InterPro" id="IPR018534">
    <property type="entry name" value="Tet_reg_excision_RteC"/>
</dbReference>
<dbReference type="Proteomes" id="UP000261088">
    <property type="component" value="Unassembled WGS sequence"/>
</dbReference>
<evidence type="ECO:0000313" key="2">
    <source>
        <dbReference type="Proteomes" id="UP000261088"/>
    </source>
</evidence>
<dbReference type="EMBL" id="QSUP01000006">
    <property type="protein sequence ID" value="RGN52371.1"/>
    <property type="molecule type" value="Genomic_DNA"/>
</dbReference>
<evidence type="ECO:0008006" key="3">
    <source>
        <dbReference type="Google" id="ProtNLM"/>
    </source>
</evidence>
<dbReference type="AlphaFoldDB" id="A0AB37LV43"/>
<evidence type="ECO:0000313" key="1">
    <source>
        <dbReference type="EMBL" id="RGN52371.1"/>
    </source>
</evidence>
<sequence length="161" mass="18448">MNKTTLYCYVISPLDLTGLNRIVYNLSRGKNALLLLIDEAIGLVNTELRILNMRIKYPVQFQNRKNSLPSSPLHLTDETYLIEIMELVSGLFLSKRVVTHIGTESPLTEIGKAFEYLFNIKLGDVHKKHESVIKRKPSKVTEFLDTLRKAIIEESKKKGYL</sequence>
<name>A0AB37LV43_9BACT</name>
<organism evidence="1 2">
    <name type="scientific">Parabacteroides merdae</name>
    <dbReference type="NCBI Taxonomy" id="46503"/>
    <lineage>
        <taxon>Bacteria</taxon>
        <taxon>Pseudomonadati</taxon>
        <taxon>Bacteroidota</taxon>
        <taxon>Bacteroidia</taxon>
        <taxon>Bacteroidales</taxon>
        <taxon>Tannerellaceae</taxon>
        <taxon>Parabacteroides</taxon>
    </lineage>
</organism>
<dbReference type="Pfam" id="PF09357">
    <property type="entry name" value="RteC"/>
    <property type="match status" value="1"/>
</dbReference>
<protein>
    <recommendedName>
        <fullName evidence="3">RteC protein</fullName>
    </recommendedName>
</protein>
<reference evidence="1 2" key="1">
    <citation type="submission" date="2018-08" db="EMBL/GenBank/DDBJ databases">
        <title>A genome reference for cultivated species of the human gut microbiota.</title>
        <authorList>
            <person name="Zou Y."/>
            <person name="Xue W."/>
            <person name="Luo G."/>
        </authorList>
    </citation>
    <scope>NUCLEOTIDE SEQUENCE [LARGE SCALE GENOMIC DNA]</scope>
    <source>
        <strain evidence="1 2">OM05-11AA</strain>
    </source>
</reference>
<proteinExistence type="predicted"/>
<gene>
    <name evidence="1" type="ORF">DXB61_06785</name>
</gene>